<evidence type="ECO:0000313" key="3">
    <source>
        <dbReference type="Proteomes" id="UP000265962"/>
    </source>
</evidence>
<feature type="compositionally biased region" description="Basic residues" evidence="1">
    <location>
        <begin position="1"/>
        <end position="11"/>
    </location>
</feature>
<proteinExistence type="predicted"/>
<protein>
    <submittedName>
        <fullName evidence="2">Uncharacterized protein</fullName>
    </submittedName>
</protein>
<sequence>MRGGARSRRPPGRVWEESGTGTGRPAPERRSDAPARAQWSDLRPAPHMAVRQSGVGPHCRQYCQ</sequence>
<gene>
    <name evidence="2" type="ORF">PROPJV5_1648</name>
</gene>
<evidence type="ECO:0000313" key="2">
    <source>
        <dbReference type="EMBL" id="SPF68666.1"/>
    </source>
</evidence>
<feature type="region of interest" description="Disordered" evidence="1">
    <location>
        <begin position="1"/>
        <end position="64"/>
    </location>
</feature>
<keyword evidence="3" id="KW-1185">Reference proteome</keyword>
<evidence type="ECO:0000256" key="1">
    <source>
        <dbReference type="SAM" id="MobiDB-lite"/>
    </source>
</evidence>
<name>A0A375I1G4_9ACTN</name>
<dbReference type="AlphaFoldDB" id="A0A375I1G4"/>
<dbReference type="EMBL" id="OMOH01000005">
    <property type="protein sequence ID" value="SPF68666.1"/>
    <property type="molecule type" value="Genomic_DNA"/>
</dbReference>
<reference evidence="3" key="1">
    <citation type="submission" date="2018-02" db="EMBL/GenBank/DDBJ databases">
        <authorList>
            <person name="Hornung B."/>
        </authorList>
    </citation>
    <scope>NUCLEOTIDE SEQUENCE [LARGE SCALE GENOMIC DNA]</scope>
</reference>
<accession>A0A375I1G4</accession>
<organism evidence="2 3">
    <name type="scientific">Propionibacterium ruminifibrarum</name>
    <dbReference type="NCBI Taxonomy" id="1962131"/>
    <lineage>
        <taxon>Bacteria</taxon>
        <taxon>Bacillati</taxon>
        <taxon>Actinomycetota</taxon>
        <taxon>Actinomycetes</taxon>
        <taxon>Propionibacteriales</taxon>
        <taxon>Propionibacteriaceae</taxon>
        <taxon>Propionibacterium</taxon>
    </lineage>
</organism>
<dbReference type="Proteomes" id="UP000265962">
    <property type="component" value="Unassembled WGS sequence"/>
</dbReference>